<sequence>MTVLLSILAILFLVLIVGIPLLEKYSTEKSDEELGKMTRYMPALMAVLIIGMAIRYFMG</sequence>
<name>A0A2A4XB48_9GAMM</name>
<feature type="transmembrane region" description="Helical" evidence="1">
    <location>
        <begin position="40"/>
        <end position="58"/>
    </location>
</feature>
<dbReference type="Proteomes" id="UP000218767">
    <property type="component" value="Unassembled WGS sequence"/>
</dbReference>
<keyword evidence="1" id="KW-0812">Transmembrane</keyword>
<gene>
    <name evidence="2" type="ORF">COB20_04400</name>
</gene>
<comment type="caution">
    <text evidence="2">The sequence shown here is derived from an EMBL/GenBank/DDBJ whole genome shotgun (WGS) entry which is preliminary data.</text>
</comment>
<organism evidence="2 3">
    <name type="scientific">SAR86 cluster bacterium</name>
    <dbReference type="NCBI Taxonomy" id="2030880"/>
    <lineage>
        <taxon>Bacteria</taxon>
        <taxon>Pseudomonadati</taxon>
        <taxon>Pseudomonadota</taxon>
        <taxon>Gammaproteobacteria</taxon>
        <taxon>SAR86 cluster</taxon>
    </lineage>
</organism>
<accession>A0A2A4XB48</accession>
<evidence type="ECO:0000256" key="1">
    <source>
        <dbReference type="SAM" id="Phobius"/>
    </source>
</evidence>
<dbReference type="EMBL" id="NVUL01000015">
    <property type="protein sequence ID" value="PCI79706.1"/>
    <property type="molecule type" value="Genomic_DNA"/>
</dbReference>
<protein>
    <submittedName>
        <fullName evidence="2">Uncharacterized protein</fullName>
    </submittedName>
</protein>
<keyword evidence="1" id="KW-1133">Transmembrane helix</keyword>
<evidence type="ECO:0000313" key="3">
    <source>
        <dbReference type="Proteomes" id="UP000218767"/>
    </source>
</evidence>
<reference evidence="3" key="1">
    <citation type="submission" date="2017-08" db="EMBL/GenBank/DDBJ databases">
        <title>A dynamic microbial community with high functional redundancy inhabits the cold, oxic subseafloor aquifer.</title>
        <authorList>
            <person name="Tully B.J."/>
            <person name="Wheat C.G."/>
            <person name="Glazer B.T."/>
            <person name="Huber J.A."/>
        </authorList>
    </citation>
    <scope>NUCLEOTIDE SEQUENCE [LARGE SCALE GENOMIC DNA]</scope>
</reference>
<keyword evidence="1" id="KW-0472">Membrane</keyword>
<dbReference type="AlphaFoldDB" id="A0A2A4XB48"/>
<evidence type="ECO:0000313" key="2">
    <source>
        <dbReference type="EMBL" id="PCI79706.1"/>
    </source>
</evidence>
<proteinExistence type="predicted"/>